<gene>
    <name evidence="2" type="ORF">GP486_006099</name>
</gene>
<evidence type="ECO:0000313" key="2">
    <source>
        <dbReference type="EMBL" id="KAH0555958.1"/>
    </source>
</evidence>
<organism evidence="2 3">
    <name type="scientific">Trichoglossum hirsutum</name>
    <dbReference type="NCBI Taxonomy" id="265104"/>
    <lineage>
        <taxon>Eukaryota</taxon>
        <taxon>Fungi</taxon>
        <taxon>Dikarya</taxon>
        <taxon>Ascomycota</taxon>
        <taxon>Pezizomycotina</taxon>
        <taxon>Geoglossomycetes</taxon>
        <taxon>Geoglossales</taxon>
        <taxon>Geoglossaceae</taxon>
        <taxon>Trichoglossum</taxon>
    </lineage>
</organism>
<dbReference type="AlphaFoldDB" id="A0A9P8RL26"/>
<dbReference type="Proteomes" id="UP000750711">
    <property type="component" value="Unassembled WGS sequence"/>
</dbReference>
<feature type="region of interest" description="Disordered" evidence="1">
    <location>
        <begin position="223"/>
        <end position="292"/>
    </location>
</feature>
<evidence type="ECO:0000256" key="1">
    <source>
        <dbReference type="SAM" id="MobiDB-lite"/>
    </source>
</evidence>
<accession>A0A9P8RL26</accession>
<feature type="region of interest" description="Disordered" evidence="1">
    <location>
        <begin position="1"/>
        <end position="30"/>
    </location>
</feature>
<name>A0A9P8RL26_9PEZI</name>
<sequence>LPITLSTPVKRRYSPPSTFEADSENVDPSLLETPSKRVKNVDGSYMSLSAKCNNVTPAKNSHIVPTDAPASYGLKETLKVLASQSPMQLTNTPNSYRNKLGSASRKRDALGLHKPGLSTPAGRSLKNRTLGNLGKRRTSAPFTRIDPPVGLQDAAPLSIDAALSGTIPSYKPKARSTPLQEVHIPTPGGDNKTPASWQFEIHEDTLEETLTNIMEFSTGVLDISDDESKQREKNDRGKENIPPLILESETSTEPPPSNASTTPASPTTRSASFGPVTRSQKPREARRQKSSPYYRAPLAEIVVWESGNEADVEEEKVDGSENVIEGEIS</sequence>
<feature type="compositionally biased region" description="Polar residues" evidence="1">
    <location>
        <begin position="88"/>
        <end position="97"/>
    </location>
</feature>
<dbReference type="EMBL" id="JAGHQM010001285">
    <property type="protein sequence ID" value="KAH0555958.1"/>
    <property type="molecule type" value="Genomic_DNA"/>
</dbReference>
<comment type="caution">
    <text evidence="2">The sequence shown here is derived from an EMBL/GenBank/DDBJ whole genome shotgun (WGS) entry which is preliminary data.</text>
</comment>
<reference evidence="2" key="1">
    <citation type="submission" date="2021-03" db="EMBL/GenBank/DDBJ databases">
        <title>Comparative genomics and phylogenomic investigation of the class Geoglossomycetes provide insights into ecological specialization and systematics.</title>
        <authorList>
            <person name="Melie T."/>
            <person name="Pirro S."/>
            <person name="Miller A.N."/>
            <person name="Quandt A."/>
        </authorList>
    </citation>
    <scope>NUCLEOTIDE SEQUENCE</scope>
    <source>
        <strain evidence="2">CAQ_001_2017</strain>
    </source>
</reference>
<feature type="region of interest" description="Disordered" evidence="1">
    <location>
        <begin position="170"/>
        <end position="194"/>
    </location>
</feature>
<feature type="non-terminal residue" evidence="2">
    <location>
        <position position="1"/>
    </location>
</feature>
<proteinExistence type="predicted"/>
<feature type="compositionally biased region" description="Low complexity" evidence="1">
    <location>
        <begin position="247"/>
        <end position="272"/>
    </location>
</feature>
<feature type="compositionally biased region" description="Basic and acidic residues" evidence="1">
    <location>
        <begin position="226"/>
        <end position="239"/>
    </location>
</feature>
<feature type="region of interest" description="Disordered" evidence="1">
    <location>
        <begin position="306"/>
        <end position="329"/>
    </location>
</feature>
<evidence type="ECO:0000313" key="3">
    <source>
        <dbReference type="Proteomes" id="UP000750711"/>
    </source>
</evidence>
<keyword evidence="3" id="KW-1185">Reference proteome</keyword>
<protein>
    <submittedName>
        <fullName evidence="2">Uncharacterized protein</fullName>
    </submittedName>
</protein>
<feature type="region of interest" description="Disordered" evidence="1">
    <location>
        <begin position="88"/>
        <end position="147"/>
    </location>
</feature>